<dbReference type="PANTHER" id="PTHR43344:SF2">
    <property type="entry name" value="PHOSPHOSERINE PHOSPHATASE"/>
    <property type="match status" value="1"/>
</dbReference>
<comment type="cofactor">
    <cofactor evidence="1">
        <name>Mg(2+)</name>
        <dbReference type="ChEBI" id="CHEBI:18420"/>
    </cofactor>
</comment>
<dbReference type="UniPathway" id="UPA00135">
    <property type="reaction ID" value="UER00198"/>
</dbReference>
<dbReference type="KEGG" id="fnk:E1750_08550"/>
<dbReference type="NCBIfam" id="TIGR01488">
    <property type="entry name" value="HAD-SF-IB"/>
    <property type="match status" value="1"/>
</dbReference>
<evidence type="ECO:0000256" key="11">
    <source>
        <dbReference type="ARBA" id="ARBA00031693"/>
    </source>
</evidence>
<comment type="pathway">
    <text evidence="2">Amino-acid biosynthesis; L-serine biosynthesis; L-serine from 3-phospho-D-glycerate: step 3/3.</text>
</comment>
<dbReference type="Pfam" id="PF12710">
    <property type="entry name" value="HAD"/>
    <property type="match status" value="1"/>
</dbReference>
<dbReference type="SFLD" id="SFLDS00003">
    <property type="entry name" value="Haloacid_Dehalogenase"/>
    <property type="match status" value="1"/>
</dbReference>
<keyword evidence="7" id="KW-0479">Metal-binding</keyword>
<evidence type="ECO:0000256" key="9">
    <source>
        <dbReference type="ARBA" id="ARBA00022842"/>
    </source>
</evidence>
<dbReference type="InterPro" id="IPR002912">
    <property type="entry name" value="ACT_dom"/>
</dbReference>
<dbReference type="GO" id="GO:0000287">
    <property type="term" value="F:magnesium ion binding"/>
    <property type="evidence" value="ECO:0007669"/>
    <property type="project" value="TreeGrafter"/>
</dbReference>
<dbReference type="OrthoDB" id="9790031at2"/>
<dbReference type="GO" id="GO:0036424">
    <property type="term" value="F:L-phosphoserine phosphatase activity"/>
    <property type="evidence" value="ECO:0007669"/>
    <property type="project" value="InterPro"/>
</dbReference>
<dbReference type="SUPFAM" id="SSF55021">
    <property type="entry name" value="ACT-like"/>
    <property type="match status" value="1"/>
</dbReference>
<dbReference type="SUPFAM" id="SSF56784">
    <property type="entry name" value="HAD-like"/>
    <property type="match status" value="1"/>
</dbReference>
<dbReference type="PROSITE" id="PS50206">
    <property type="entry name" value="RHODANESE_3"/>
    <property type="match status" value="1"/>
</dbReference>
<evidence type="ECO:0000256" key="13">
    <source>
        <dbReference type="ARBA" id="ARBA00048523"/>
    </source>
</evidence>
<keyword evidence="6" id="KW-0028">Amino-acid biosynthesis</keyword>
<name>A0A4V1AGQ4_9FLAO</name>
<dbReference type="Pfam" id="PF21086">
    <property type="entry name" value="ACT_PSP_2"/>
    <property type="match status" value="1"/>
</dbReference>
<sequence>MAIVDKEIILLKVSGQDKPGVTAGLTAILATYGATILDIGQADIHDTLSLGILFEVKAGSGSGSVLKDLLFKGYELGIKVKFIPISIPDYEIWVKGQSKQRYIINVLGEKLTAVQLAAVTKIMSDQNLNIDSIIRLTGRTSVVDIEEYPRSCVQLSVTGTIVNKAAMTARFMEVSGELNVDISFQEDNMYRRNRRLVCFDMDSTLIQTEVIDELAELAGVGEQVRAITESAMNGEIDFSESFKKRMALLEGLSEDVLHNVAINLPITKGAHRLMKALKYYGYKTAILSGGFTYFGDYLQKELGIDYVYANQLEIKDGKLTGKYLGEIVDGAKKAEYLRAIAEREGIHINQTIAVGDGANDLPMLNLAGLGIAFHAKPKVKESASTSISSLGLDGVLYLLGYHDRHIDMMQE</sequence>
<evidence type="ECO:0000256" key="6">
    <source>
        <dbReference type="ARBA" id="ARBA00022605"/>
    </source>
</evidence>
<dbReference type="Gene3D" id="3.40.50.1000">
    <property type="entry name" value="HAD superfamily/HAD-like"/>
    <property type="match status" value="1"/>
</dbReference>
<dbReference type="CDD" id="cd04871">
    <property type="entry name" value="ACT_PSP_2"/>
    <property type="match status" value="1"/>
</dbReference>
<evidence type="ECO:0000256" key="3">
    <source>
        <dbReference type="ARBA" id="ARBA00009184"/>
    </source>
</evidence>
<dbReference type="InterPro" id="IPR023214">
    <property type="entry name" value="HAD_sf"/>
</dbReference>
<accession>A0A4V1AGQ4</accession>
<evidence type="ECO:0000313" key="18">
    <source>
        <dbReference type="Proteomes" id="UP000291124"/>
    </source>
</evidence>
<feature type="active site" description="Proton donor" evidence="14">
    <location>
        <position position="202"/>
    </location>
</feature>
<dbReference type="Gene3D" id="3.30.70.260">
    <property type="match status" value="2"/>
</dbReference>
<dbReference type="Proteomes" id="UP000291124">
    <property type="component" value="Chromosome"/>
</dbReference>
<dbReference type="GO" id="GO:0005737">
    <property type="term" value="C:cytoplasm"/>
    <property type="evidence" value="ECO:0007669"/>
    <property type="project" value="TreeGrafter"/>
</dbReference>
<dbReference type="InterPro" id="IPR050582">
    <property type="entry name" value="HAD-like_SerB"/>
</dbReference>
<dbReference type="PANTHER" id="PTHR43344">
    <property type="entry name" value="PHOSPHOSERINE PHOSPHATASE"/>
    <property type="match status" value="1"/>
</dbReference>
<feature type="active site" description="Nucleophile" evidence="14">
    <location>
        <position position="200"/>
    </location>
</feature>
<keyword evidence="8 17" id="KW-0378">Hydrolase</keyword>
<organism evidence="17 18">
    <name type="scientific">Flavobacterium nackdongense</name>
    <dbReference type="NCBI Taxonomy" id="2547394"/>
    <lineage>
        <taxon>Bacteria</taxon>
        <taxon>Pseudomonadati</taxon>
        <taxon>Bacteroidota</taxon>
        <taxon>Flavobacteriia</taxon>
        <taxon>Flavobacteriales</taxon>
        <taxon>Flavobacteriaceae</taxon>
        <taxon>Flavobacterium</taxon>
    </lineage>
</organism>
<dbReference type="InterPro" id="IPR045865">
    <property type="entry name" value="ACT-like_dom_sf"/>
</dbReference>
<dbReference type="CDD" id="cd04870">
    <property type="entry name" value="ACT_PSP_1"/>
    <property type="match status" value="1"/>
</dbReference>
<evidence type="ECO:0000313" key="17">
    <source>
        <dbReference type="EMBL" id="QBN18852.1"/>
    </source>
</evidence>
<dbReference type="PROSITE" id="PS51671">
    <property type="entry name" value="ACT"/>
    <property type="match status" value="1"/>
</dbReference>
<gene>
    <name evidence="17" type="primary">serB</name>
    <name evidence="17" type="ORF">E1750_08550</name>
</gene>
<evidence type="ECO:0000256" key="1">
    <source>
        <dbReference type="ARBA" id="ARBA00001946"/>
    </source>
</evidence>
<dbReference type="SFLD" id="SFLDF00029">
    <property type="entry name" value="phosphoserine_phosphatase"/>
    <property type="match status" value="1"/>
</dbReference>
<evidence type="ECO:0000256" key="7">
    <source>
        <dbReference type="ARBA" id="ARBA00022723"/>
    </source>
</evidence>
<dbReference type="Gene3D" id="1.10.150.210">
    <property type="entry name" value="Phosphoserine phosphatase, domain 2"/>
    <property type="match status" value="1"/>
</dbReference>
<dbReference type="InterPro" id="IPR001763">
    <property type="entry name" value="Rhodanese-like_dom"/>
</dbReference>
<dbReference type="InterPro" id="IPR049148">
    <property type="entry name" value="PSP_ACT"/>
</dbReference>
<evidence type="ECO:0000259" key="15">
    <source>
        <dbReference type="PROSITE" id="PS50206"/>
    </source>
</evidence>
<evidence type="ECO:0000256" key="2">
    <source>
        <dbReference type="ARBA" id="ARBA00005135"/>
    </source>
</evidence>
<dbReference type="EMBL" id="CP037933">
    <property type="protein sequence ID" value="QBN18852.1"/>
    <property type="molecule type" value="Genomic_DNA"/>
</dbReference>
<dbReference type="RefSeq" id="WP_133276374.1">
    <property type="nucleotide sequence ID" value="NZ_CP037933.1"/>
</dbReference>
<dbReference type="GO" id="GO:0006564">
    <property type="term" value="P:L-serine biosynthetic process"/>
    <property type="evidence" value="ECO:0007669"/>
    <property type="project" value="UniProtKB-KW"/>
</dbReference>
<dbReference type="InterPro" id="IPR036412">
    <property type="entry name" value="HAD-like_sf"/>
</dbReference>
<dbReference type="AlphaFoldDB" id="A0A4V1AGQ4"/>
<evidence type="ECO:0000259" key="16">
    <source>
        <dbReference type="PROSITE" id="PS51671"/>
    </source>
</evidence>
<evidence type="ECO:0000256" key="8">
    <source>
        <dbReference type="ARBA" id="ARBA00022801"/>
    </source>
</evidence>
<dbReference type="FunFam" id="1.10.150.210:FF:000001">
    <property type="entry name" value="Phosphoserine phosphatase"/>
    <property type="match status" value="1"/>
</dbReference>
<dbReference type="CDD" id="cd07500">
    <property type="entry name" value="HAD_PSP"/>
    <property type="match status" value="1"/>
</dbReference>
<reference evidence="18" key="1">
    <citation type="submission" date="2019-03" db="EMBL/GenBank/DDBJ databases">
        <title>Flavobacterium sp.</title>
        <authorList>
            <person name="Kim H."/>
        </authorList>
    </citation>
    <scope>NUCLEOTIDE SEQUENCE [LARGE SCALE GENOMIC DNA]</scope>
    <source>
        <strain evidence="18">GS13</strain>
    </source>
</reference>
<evidence type="ECO:0000256" key="14">
    <source>
        <dbReference type="PIRSR" id="PIRSR604469-1"/>
    </source>
</evidence>
<evidence type="ECO:0000256" key="4">
    <source>
        <dbReference type="ARBA" id="ARBA00012640"/>
    </source>
</evidence>
<protein>
    <recommendedName>
        <fullName evidence="5">Phosphoserine phosphatase</fullName>
        <ecNumber evidence="4">3.1.3.3</ecNumber>
    </recommendedName>
    <alternativeName>
        <fullName evidence="11">O-phosphoserine phosphohydrolase</fullName>
    </alternativeName>
</protein>
<feature type="domain" description="Rhodanese" evidence="15">
    <location>
        <begin position="270"/>
        <end position="302"/>
    </location>
</feature>
<comment type="catalytic activity">
    <reaction evidence="12">
        <text>O-phospho-L-serine + H2O = L-serine + phosphate</text>
        <dbReference type="Rhea" id="RHEA:21208"/>
        <dbReference type="ChEBI" id="CHEBI:15377"/>
        <dbReference type="ChEBI" id="CHEBI:33384"/>
        <dbReference type="ChEBI" id="CHEBI:43474"/>
        <dbReference type="ChEBI" id="CHEBI:57524"/>
        <dbReference type="EC" id="3.1.3.3"/>
    </reaction>
</comment>
<comment type="similarity">
    <text evidence="3">Belongs to the HAD-like hydrolase superfamily. SerB family.</text>
</comment>
<evidence type="ECO:0000256" key="12">
    <source>
        <dbReference type="ARBA" id="ARBA00048138"/>
    </source>
</evidence>
<keyword evidence="18" id="KW-1185">Reference proteome</keyword>
<dbReference type="EC" id="3.1.3.3" evidence="4"/>
<feature type="domain" description="ACT" evidence="16">
    <location>
        <begin position="10"/>
        <end position="88"/>
    </location>
</feature>
<keyword evidence="10" id="KW-0718">Serine biosynthesis</keyword>
<dbReference type="SFLD" id="SFLDG01137">
    <property type="entry name" value="C1.6.1:_Phosphoserine_Phosphat"/>
    <property type="match status" value="1"/>
</dbReference>
<dbReference type="Pfam" id="PF13740">
    <property type="entry name" value="ACT_6"/>
    <property type="match status" value="1"/>
</dbReference>
<dbReference type="SFLD" id="SFLDG01136">
    <property type="entry name" value="C1.6:_Phosphoserine_Phosphatas"/>
    <property type="match status" value="1"/>
</dbReference>
<keyword evidence="9" id="KW-0460">Magnesium</keyword>
<comment type="catalytic activity">
    <reaction evidence="13">
        <text>O-phospho-D-serine + H2O = D-serine + phosphate</text>
        <dbReference type="Rhea" id="RHEA:24873"/>
        <dbReference type="ChEBI" id="CHEBI:15377"/>
        <dbReference type="ChEBI" id="CHEBI:35247"/>
        <dbReference type="ChEBI" id="CHEBI:43474"/>
        <dbReference type="ChEBI" id="CHEBI:58680"/>
        <dbReference type="EC" id="3.1.3.3"/>
    </reaction>
</comment>
<proteinExistence type="inferred from homology"/>
<dbReference type="NCBIfam" id="TIGR00338">
    <property type="entry name" value="serB"/>
    <property type="match status" value="1"/>
</dbReference>
<evidence type="ECO:0000256" key="5">
    <source>
        <dbReference type="ARBA" id="ARBA00015196"/>
    </source>
</evidence>
<dbReference type="InterPro" id="IPR004469">
    <property type="entry name" value="PSP"/>
</dbReference>
<evidence type="ECO:0000256" key="10">
    <source>
        <dbReference type="ARBA" id="ARBA00023299"/>
    </source>
</evidence>